<evidence type="ECO:0000256" key="6">
    <source>
        <dbReference type="SAM" id="SignalP"/>
    </source>
</evidence>
<feature type="signal peptide" evidence="6">
    <location>
        <begin position="1"/>
        <end position="29"/>
    </location>
</feature>
<comment type="similarity">
    <text evidence="2">Belongs to the MipA/OmpV family.</text>
</comment>
<keyword evidence="5" id="KW-0998">Cell outer membrane</keyword>
<dbReference type="Proteomes" id="UP000033618">
    <property type="component" value="Unassembled WGS sequence"/>
</dbReference>
<dbReference type="AlphaFoldDB" id="A0A0F5K4Y7"/>
<protein>
    <recommendedName>
        <fullName evidence="9">Structural protein MipA</fullName>
    </recommendedName>
</protein>
<evidence type="ECO:0000256" key="4">
    <source>
        <dbReference type="ARBA" id="ARBA00023136"/>
    </source>
</evidence>
<organism evidence="7 8">
    <name type="scientific">Robbsia andropogonis</name>
    <dbReference type="NCBI Taxonomy" id="28092"/>
    <lineage>
        <taxon>Bacteria</taxon>
        <taxon>Pseudomonadati</taxon>
        <taxon>Pseudomonadota</taxon>
        <taxon>Betaproteobacteria</taxon>
        <taxon>Burkholderiales</taxon>
        <taxon>Burkholderiaceae</taxon>
        <taxon>Robbsia</taxon>
    </lineage>
</organism>
<feature type="chain" id="PRO_5002490864" description="Structural protein MipA" evidence="6">
    <location>
        <begin position="30"/>
        <end position="283"/>
    </location>
</feature>
<dbReference type="RefSeq" id="WP_024905592.1">
    <property type="nucleotide sequence ID" value="NZ_CADFGU010000004.1"/>
</dbReference>
<evidence type="ECO:0000256" key="3">
    <source>
        <dbReference type="ARBA" id="ARBA00022729"/>
    </source>
</evidence>
<evidence type="ECO:0000313" key="8">
    <source>
        <dbReference type="Proteomes" id="UP000033618"/>
    </source>
</evidence>
<dbReference type="PATRIC" id="fig|28092.6.peg.676"/>
<dbReference type="PANTHER" id="PTHR38776:SF1">
    <property type="entry name" value="MLTA-INTERACTING PROTEIN-RELATED"/>
    <property type="match status" value="1"/>
</dbReference>
<accession>A0A0F5K4Y7</accession>
<comment type="caution">
    <text evidence="7">The sequence shown here is derived from an EMBL/GenBank/DDBJ whole genome shotgun (WGS) entry which is preliminary data.</text>
</comment>
<name>A0A0F5K4Y7_9BURK</name>
<evidence type="ECO:0000256" key="5">
    <source>
        <dbReference type="ARBA" id="ARBA00023237"/>
    </source>
</evidence>
<comment type="subcellular location">
    <subcellularLocation>
        <location evidence="1">Cell outer membrane</location>
    </subcellularLocation>
</comment>
<dbReference type="PANTHER" id="PTHR38776">
    <property type="entry name" value="MLTA-INTERACTING PROTEIN-RELATED"/>
    <property type="match status" value="1"/>
</dbReference>
<dbReference type="Pfam" id="PF06629">
    <property type="entry name" value="MipA"/>
    <property type="match status" value="1"/>
</dbReference>
<sequence>MDFIRYNAFRIGTISAASLLALFCTNAIAQSEDANESQSTNGQAFSNQWSFALGAGVMTSPTYPGASDKKTRVAPVFNASYNRFFIGAYDGAPTVPFGIGAYFYRDAHWQAGIAISYDFFSPRKVSDDSEKLHGLGDIDRTAHATLFGRYTKDWWAVTASVTTDIGGKDQGTQVHLGAEGKYPVTSKFSLHAGPSITWASAQSNKTFYGISATQSANSGYAQYSPGAGIADVSFGVGGDYQLSKHWNVGARASVSYLPNKISDSPIVGTRTPVSLGAYLGYRF</sequence>
<proteinExistence type="inferred from homology"/>
<evidence type="ECO:0008006" key="9">
    <source>
        <dbReference type="Google" id="ProtNLM"/>
    </source>
</evidence>
<dbReference type="OrthoDB" id="8585044at2"/>
<gene>
    <name evidence="7" type="ORF">WM40_02865</name>
</gene>
<evidence type="ECO:0000313" key="7">
    <source>
        <dbReference type="EMBL" id="KKB64939.1"/>
    </source>
</evidence>
<keyword evidence="3 6" id="KW-0732">Signal</keyword>
<keyword evidence="4" id="KW-0472">Membrane</keyword>
<evidence type="ECO:0000256" key="1">
    <source>
        <dbReference type="ARBA" id="ARBA00004442"/>
    </source>
</evidence>
<dbReference type="SUPFAM" id="SSF56935">
    <property type="entry name" value="Porins"/>
    <property type="match status" value="1"/>
</dbReference>
<reference evidence="7 8" key="1">
    <citation type="submission" date="2015-03" db="EMBL/GenBank/DDBJ databases">
        <title>Draft Genome Sequence of Burkholderia andropogonis type strain ICMP2807, isolated from Sorghum bicolor.</title>
        <authorList>
            <person name="Lopes-Santos L."/>
            <person name="Castro D.B."/>
            <person name="Ottoboni L.M."/>
            <person name="Park D."/>
            <person name="Weirc B.S."/>
            <person name="Destefano S.A."/>
        </authorList>
    </citation>
    <scope>NUCLEOTIDE SEQUENCE [LARGE SCALE GENOMIC DNA]</scope>
    <source>
        <strain evidence="7 8">ICMP2807</strain>
    </source>
</reference>
<dbReference type="STRING" id="28092.WM40_02865"/>
<keyword evidence="8" id="KW-1185">Reference proteome</keyword>
<dbReference type="InterPro" id="IPR010583">
    <property type="entry name" value="MipA"/>
</dbReference>
<dbReference type="Gene3D" id="2.40.160.20">
    <property type="match status" value="1"/>
</dbReference>
<dbReference type="GO" id="GO:0009279">
    <property type="term" value="C:cell outer membrane"/>
    <property type="evidence" value="ECO:0007669"/>
    <property type="project" value="UniProtKB-SubCell"/>
</dbReference>
<dbReference type="EMBL" id="LAQU01000002">
    <property type="protein sequence ID" value="KKB64939.1"/>
    <property type="molecule type" value="Genomic_DNA"/>
</dbReference>
<evidence type="ECO:0000256" key="2">
    <source>
        <dbReference type="ARBA" id="ARBA00005722"/>
    </source>
</evidence>